<dbReference type="PANTHER" id="PTHR10494:SF6">
    <property type="entry name" value="NOGGIN"/>
    <property type="match status" value="1"/>
</dbReference>
<reference evidence="8" key="2">
    <citation type="submission" date="2021-09" db="EMBL/GenBank/DDBJ databases">
        <authorList>
            <person name="Jia N."/>
            <person name="Wang J."/>
            <person name="Shi W."/>
            <person name="Du L."/>
            <person name="Sun Y."/>
            <person name="Zhan W."/>
            <person name="Jiang J."/>
            <person name="Wang Q."/>
            <person name="Zhang B."/>
            <person name="Ji P."/>
            <person name="Sakyi L.B."/>
            <person name="Cui X."/>
            <person name="Yuan T."/>
            <person name="Jiang B."/>
            <person name="Yang W."/>
            <person name="Lam T.T.-Y."/>
            <person name="Chang Q."/>
            <person name="Ding S."/>
            <person name="Wang X."/>
            <person name="Zhu J."/>
            <person name="Ruan X."/>
            <person name="Zhao L."/>
            <person name="Wei J."/>
            <person name="Que T."/>
            <person name="Du C."/>
            <person name="Cheng J."/>
            <person name="Dai P."/>
            <person name="Han X."/>
            <person name="Huang E."/>
            <person name="Gao Y."/>
            <person name="Liu J."/>
            <person name="Shao H."/>
            <person name="Ye R."/>
            <person name="Li L."/>
            <person name="Wei W."/>
            <person name="Wang X."/>
            <person name="Wang C."/>
            <person name="Huo Q."/>
            <person name="Li W."/>
            <person name="Guo W."/>
            <person name="Chen H."/>
            <person name="Chen S."/>
            <person name="Zhou L."/>
            <person name="Zhou L."/>
            <person name="Ni X."/>
            <person name="Tian J."/>
            <person name="Zhou Y."/>
            <person name="Sheng Y."/>
            <person name="Liu T."/>
            <person name="Pan Y."/>
            <person name="Xia L."/>
            <person name="Li J."/>
            <person name="Zhao F."/>
            <person name="Cao W."/>
        </authorList>
    </citation>
    <scope>NUCLEOTIDE SEQUENCE</scope>
    <source>
        <strain evidence="8">Rsan-2018</strain>
        <tissue evidence="8">Larvae</tissue>
    </source>
</reference>
<dbReference type="VEuPathDB" id="VectorBase:RSAN_050254"/>
<evidence type="ECO:0000256" key="4">
    <source>
        <dbReference type="ARBA" id="ARBA00022525"/>
    </source>
</evidence>
<evidence type="ECO:0000256" key="3">
    <source>
        <dbReference type="ARBA" id="ARBA00022473"/>
    </source>
</evidence>
<sequence length="135" mass="15099">MRRRRPAGPVALALPVLLLLAMTSRTTQARTGAPPRTTRSPRSRHSHHMGQLQQRHGGHQGQDFKPPLLLRPLPSDDLPVIDLVEPVGHLYDPGPEDLDPVKLQRILAGHFDPKFMAVQRPKESYLHPNGIESEL</sequence>
<comment type="similarity">
    <text evidence="2">Belongs to the noggin family.</text>
</comment>
<comment type="caution">
    <text evidence="8">The sequence shown here is derived from an EMBL/GenBank/DDBJ whole genome shotgun (WGS) entry which is preliminary data.</text>
</comment>
<dbReference type="InterPro" id="IPR008717">
    <property type="entry name" value="Noggin"/>
</dbReference>
<dbReference type="InterPro" id="IPR029034">
    <property type="entry name" value="Cystine-knot_cytokine"/>
</dbReference>
<evidence type="ECO:0000256" key="2">
    <source>
        <dbReference type="ARBA" id="ARBA00007480"/>
    </source>
</evidence>
<dbReference type="GO" id="GO:0005615">
    <property type="term" value="C:extracellular space"/>
    <property type="evidence" value="ECO:0007669"/>
    <property type="project" value="TreeGrafter"/>
</dbReference>
<dbReference type="GO" id="GO:0045596">
    <property type="term" value="P:negative regulation of cell differentiation"/>
    <property type="evidence" value="ECO:0007669"/>
    <property type="project" value="InterPro"/>
</dbReference>
<keyword evidence="3" id="KW-0217">Developmental protein</keyword>
<dbReference type="GO" id="GO:0009953">
    <property type="term" value="P:dorsal/ventral pattern formation"/>
    <property type="evidence" value="ECO:0007669"/>
    <property type="project" value="TreeGrafter"/>
</dbReference>
<dbReference type="PANTHER" id="PTHR10494">
    <property type="entry name" value="BONE MORPHOGENETIC PROTEIN INHIBITOR, NOGGIN"/>
    <property type="match status" value="1"/>
</dbReference>
<organism evidence="8 9">
    <name type="scientific">Rhipicephalus sanguineus</name>
    <name type="common">Brown dog tick</name>
    <name type="synonym">Ixodes sanguineus</name>
    <dbReference type="NCBI Taxonomy" id="34632"/>
    <lineage>
        <taxon>Eukaryota</taxon>
        <taxon>Metazoa</taxon>
        <taxon>Ecdysozoa</taxon>
        <taxon>Arthropoda</taxon>
        <taxon>Chelicerata</taxon>
        <taxon>Arachnida</taxon>
        <taxon>Acari</taxon>
        <taxon>Parasitiformes</taxon>
        <taxon>Ixodida</taxon>
        <taxon>Ixodoidea</taxon>
        <taxon>Ixodidae</taxon>
        <taxon>Rhipicephalinae</taxon>
        <taxon>Rhipicephalus</taxon>
        <taxon>Rhipicephalus</taxon>
    </lineage>
</organism>
<dbReference type="GO" id="GO:0030514">
    <property type="term" value="P:negative regulation of BMP signaling pathway"/>
    <property type="evidence" value="ECO:0007669"/>
    <property type="project" value="InterPro"/>
</dbReference>
<comment type="subcellular location">
    <subcellularLocation>
        <location evidence="1">Secreted</location>
    </subcellularLocation>
</comment>
<evidence type="ECO:0000256" key="6">
    <source>
        <dbReference type="SAM" id="MobiDB-lite"/>
    </source>
</evidence>
<evidence type="ECO:0000256" key="7">
    <source>
        <dbReference type="SAM" id="SignalP"/>
    </source>
</evidence>
<feature type="compositionally biased region" description="Low complexity" evidence="6">
    <location>
        <begin position="25"/>
        <end position="38"/>
    </location>
</feature>
<evidence type="ECO:0000313" key="8">
    <source>
        <dbReference type="EMBL" id="KAH7943288.1"/>
    </source>
</evidence>
<evidence type="ECO:0000256" key="5">
    <source>
        <dbReference type="ARBA" id="ARBA00022729"/>
    </source>
</evidence>
<keyword evidence="5 7" id="KW-0732">Signal</keyword>
<keyword evidence="4" id="KW-0964">Secreted</keyword>
<dbReference type="AlphaFoldDB" id="A0A9D4PIQ1"/>
<dbReference type="SUPFAM" id="SSF57501">
    <property type="entry name" value="Cystine-knot cytokines"/>
    <property type="match status" value="1"/>
</dbReference>
<dbReference type="Pfam" id="PF05806">
    <property type="entry name" value="Noggin"/>
    <property type="match status" value="1"/>
</dbReference>
<feature type="region of interest" description="Disordered" evidence="6">
    <location>
        <begin position="25"/>
        <end position="71"/>
    </location>
</feature>
<feature type="signal peptide" evidence="7">
    <location>
        <begin position="1"/>
        <end position="29"/>
    </location>
</feature>
<evidence type="ECO:0000313" key="9">
    <source>
        <dbReference type="Proteomes" id="UP000821837"/>
    </source>
</evidence>
<feature type="chain" id="PRO_5038461978" evidence="7">
    <location>
        <begin position="30"/>
        <end position="135"/>
    </location>
</feature>
<reference evidence="8" key="1">
    <citation type="journal article" date="2020" name="Cell">
        <title>Large-Scale Comparative Analyses of Tick Genomes Elucidate Their Genetic Diversity and Vector Capacities.</title>
        <authorList>
            <consortium name="Tick Genome and Microbiome Consortium (TIGMIC)"/>
            <person name="Jia N."/>
            <person name="Wang J."/>
            <person name="Shi W."/>
            <person name="Du L."/>
            <person name="Sun Y."/>
            <person name="Zhan W."/>
            <person name="Jiang J.F."/>
            <person name="Wang Q."/>
            <person name="Zhang B."/>
            <person name="Ji P."/>
            <person name="Bell-Sakyi L."/>
            <person name="Cui X.M."/>
            <person name="Yuan T.T."/>
            <person name="Jiang B.G."/>
            <person name="Yang W.F."/>
            <person name="Lam T.T."/>
            <person name="Chang Q.C."/>
            <person name="Ding S.J."/>
            <person name="Wang X.J."/>
            <person name="Zhu J.G."/>
            <person name="Ruan X.D."/>
            <person name="Zhao L."/>
            <person name="Wei J.T."/>
            <person name="Ye R.Z."/>
            <person name="Que T.C."/>
            <person name="Du C.H."/>
            <person name="Zhou Y.H."/>
            <person name="Cheng J.X."/>
            <person name="Dai P.F."/>
            <person name="Guo W.B."/>
            <person name="Han X.H."/>
            <person name="Huang E.J."/>
            <person name="Li L.F."/>
            <person name="Wei W."/>
            <person name="Gao Y.C."/>
            <person name="Liu J.Z."/>
            <person name="Shao H.Z."/>
            <person name="Wang X."/>
            <person name="Wang C.C."/>
            <person name="Yang T.C."/>
            <person name="Huo Q.B."/>
            <person name="Li W."/>
            <person name="Chen H.Y."/>
            <person name="Chen S.E."/>
            <person name="Zhou L.G."/>
            <person name="Ni X.B."/>
            <person name="Tian J.H."/>
            <person name="Sheng Y."/>
            <person name="Liu T."/>
            <person name="Pan Y.S."/>
            <person name="Xia L.Y."/>
            <person name="Li J."/>
            <person name="Zhao F."/>
            <person name="Cao W.C."/>
        </authorList>
    </citation>
    <scope>NUCLEOTIDE SEQUENCE</scope>
    <source>
        <strain evidence="8">Rsan-2018</strain>
    </source>
</reference>
<dbReference type="EMBL" id="JABSTV010001253">
    <property type="protein sequence ID" value="KAH7943288.1"/>
    <property type="molecule type" value="Genomic_DNA"/>
</dbReference>
<gene>
    <name evidence="8" type="ORF">HPB52_006722</name>
</gene>
<protein>
    <submittedName>
        <fullName evidence="8">Uncharacterized protein</fullName>
    </submittedName>
</protein>
<name>A0A9D4PIQ1_RHISA</name>
<accession>A0A9D4PIQ1</accession>
<dbReference type="Proteomes" id="UP000821837">
    <property type="component" value="Unassembled WGS sequence"/>
</dbReference>
<feature type="compositionally biased region" description="Basic residues" evidence="6">
    <location>
        <begin position="39"/>
        <end position="48"/>
    </location>
</feature>
<proteinExistence type="inferred from homology"/>
<evidence type="ECO:0000256" key="1">
    <source>
        <dbReference type="ARBA" id="ARBA00004613"/>
    </source>
</evidence>
<keyword evidence="9" id="KW-1185">Reference proteome</keyword>